<dbReference type="EMBL" id="LSSL01004130">
    <property type="protein sequence ID" value="OLY79736.1"/>
    <property type="molecule type" value="Genomic_DNA"/>
</dbReference>
<keyword evidence="4" id="KW-0378">Hydrolase</keyword>
<dbReference type="InterPro" id="IPR036397">
    <property type="entry name" value="RNaseH_sf"/>
</dbReference>
<dbReference type="SMART" id="SM00343">
    <property type="entry name" value="ZnF_C2HC"/>
    <property type="match status" value="2"/>
</dbReference>
<dbReference type="SUPFAM" id="SSF50630">
    <property type="entry name" value="Acid proteases"/>
    <property type="match status" value="2"/>
</dbReference>
<keyword evidence="4" id="KW-0255">Endonuclease</keyword>
<keyword evidence="5" id="KW-0862">Zinc</keyword>
<evidence type="ECO:0000256" key="2">
    <source>
        <dbReference type="ARBA" id="ARBA00022695"/>
    </source>
</evidence>
<feature type="region of interest" description="Disordered" evidence="6">
    <location>
        <begin position="1346"/>
        <end position="1383"/>
    </location>
</feature>
<dbReference type="Pfam" id="PF17921">
    <property type="entry name" value="Integrase_H2C2"/>
    <property type="match status" value="2"/>
</dbReference>
<organism evidence="9 10">
    <name type="scientific">Smittium mucronatum</name>
    <dbReference type="NCBI Taxonomy" id="133383"/>
    <lineage>
        <taxon>Eukaryota</taxon>
        <taxon>Fungi</taxon>
        <taxon>Fungi incertae sedis</taxon>
        <taxon>Zoopagomycota</taxon>
        <taxon>Kickxellomycotina</taxon>
        <taxon>Harpellomycetes</taxon>
        <taxon>Harpellales</taxon>
        <taxon>Legeriomycetaceae</taxon>
        <taxon>Smittium</taxon>
    </lineage>
</organism>
<dbReference type="Gene3D" id="2.40.70.10">
    <property type="entry name" value="Acid Proteases"/>
    <property type="match status" value="2"/>
</dbReference>
<dbReference type="Pfam" id="PF00665">
    <property type="entry name" value="rve"/>
    <property type="match status" value="2"/>
</dbReference>
<feature type="non-terminal residue" evidence="9">
    <location>
        <position position="1"/>
    </location>
</feature>
<evidence type="ECO:0000259" key="8">
    <source>
        <dbReference type="PROSITE" id="PS50994"/>
    </source>
</evidence>
<accession>A0A1R0GS81</accession>
<feature type="compositionally biased region" description="Basic and acidic residues" evidence="6">
    <location>
        <begin position="1282"/>
        <end position="1304"/>
    </location>
</feature>
<dbReference type="SUPFAM" id="SSF53098">
    <property type="entry name" value="Ribonuclease H-like"/>
    <property type="match status" value="2"/>
</dbReference>
<keyword evidence="5" id="KW-0479">Metal-binding</keyword>
<dbReference type="CDD" id="cd00303">
    <property type="entry name" value="retropepsin_like"/>
    <property type="match status" value="2"/>
</dbReference>
<sequence>AMKIIEDEEKVYELLKKCSNVDRNRILDKDLVTFSEIMEFFLTEEERAQKFGKASKGRSETKDKTSTKLESYRFEESNQNRRLSIPSQKEASGYKCFNCSEIGHYARDCTRLINQNRFKGENMLTPEDRNKQTRRIPFSSENYGRDHKKPDMRSTPTPIRKLYKNDNNINLVELNSVKTMEPSVIAVTGEVKLNGKIAKFQYDSGAAINVISEDLANELDIGPSHNSDVRISQADGEGQPTKLIPGVMMEFGEFKCSSDLHIIKTSRSKLLLLGIDFFFQIGAEISLRNKQMTVEKDGRLFTIPLTLETKSKPYIRKVFTISNLQSAPKLPEFGELINKNLKKNESDKMKKILEKFSPSFASELEDLRGADVETCEIKLLETNPIRLRPYKLAKMLQEENPSDFLSRFPWSDIPQDIEEEVLYISVSNYNEIKETLTSFEKASQIGDANEEQLNIAEQYRCTNGTLYFKRGDNWMKFLPPSEIRDSIQKLHSEKHQNSHNTHQMLIKHFHAPESSKIVDDVVRKCEFCQRGNYSVRRSVPFNGVQAAGPFKQWGLDVAGPLPKTKIYGNKYIIVAIDYFTKWPVAVAVPEINASVIITFMCEQIISNFGVPLTLITDRGTHLSNEACATFNRYLGINHKPVTAYRPHANGQVERTIQTFKQIMKKICSDDKQNWDNYIWRTLLAMRTSINRSIGKTPAEILYGLALITPAIWESQPLTKDIGSETLLEERKNFIVEVLPTYRQAAYELGVKSKKIEALYYNKKVRPRKFKMGDQVLKALAVPYTALSDKNVGPFQVSKDCGDGVYEITDTDGASDFVHSDRLVKYNSAWNAVPVVQTGMVIFTMPIGLQVSKSNFKICDVWDIIRSVFFTKSLAKQTGRPTFCAHGLVSIGYIPTREPDACVPFNRSLAADCKSEAAMIDGWSNKCVLECSADSKAGDVLFSYFKSAYVCDVWDIHVYLRLLESEYIPKVESSLVKSTVYISDELYTTGGSIHGLRPKVYTKDFCYIKDAPDVRDISIDLSFSNQSALVCEYVKSSVCDRGSYNKTKGETNYDVLTLASDNSVEGTKDYECKPASGPNVASRVVRYHSGLEEVLTNLKNLSISSADKTTEPESWVKQPPKIFRGKWDEDVEPFLKTFNDHVASMGVKLDGAEIISYFKEYLDGEALRISSPLSIIYPEWSLFISKFSFRFDGKEKIVQARKELNKLDLYSDEVLFIFAKISTIFQAMKIIEDEEKVYELLKKCSNVDRNRILDKDLVTFSDIMEFFLTEEERAQKFGKASKGRSETKDKTSTKLESYRFEESNQNRRLSIPSQKEASGYKCFNCSEIGHYARDCTRLINQNRFKGENMLTPEDRNKQTRRIPFSSENYGRDHKKPDMRSTPTPIRKLYKNDNNINLVELNSVKTMEPSVIAVTGEVKLNGKIAKFQYDSGAAINVISEDLANELDIGPSQNSDVRISQADGEGQPTKLIPGVMMEFGEFKCSSDLHIIKTSRSKLLLLGIDFFFQIGAEISLRNKQMTVEKDGRLFTIPLTLETKSKPYIRKVFTISNLQSAPKLPEFGELINKNLKKNESDKMKKILEKFSPSFASELEDLRGADVETCEIKLLETNPIRLRPYKLAKMLQEENPSDFLSRFPWIDIHQDIEEEVLYISVSNYNEIKETLTSFEKASQIGDANEEQLNIAEQYRCTNGTLYFKRGDNWMKFLPPSEIRDSIQKLHSEKHQNSHNTHQMLIKHFHAPESSKIVDDVVRKCEFCQRGNYSVRRSVPFNGVQAAGPFKQWGLDVAGPLPKTKIYGNKYIIVAIDYFTKWPVAVAVPEINASVIITFMCEQIISNFGVPLTLITDRGTHLSNEACATFNRYLGINHKPVTAYRPHANGQVERTIQTFKQIMKKICSDDKQNWDNYIWRTLLAMRTSINRSIGKTPAEILYGLALITPAIWESQPLTKDIGSETLLEERKNFIVEVLPTYRQAAYELGVKSKKIEALYYNKKVRPRKFKMGDQVLKALAVPYTALSDKNVGPFQVSKDCGDGVYEITDTDGASDFVHSDRLVKYNSAWNAVPVVQTGKARSTLPSLIRPFRGKVNEVVLF</sequence>
<evidence type="ECO:0000256" key="5">
    <source>
        <dbReference type="PROSITE-ProRule" id="PRU00047"/>
    </source>
</evidence>
<feature type="domain" description="CCHC-type" evidence="7">
    <location>
        <begin position="1320"/>
        <end position="1336"/>
    </location>
</feature>
<dbReference type="InterPro" id="IPR001878">
    <property type="entry name" value="Znf_CCHC"/>
</dbReference>
<gene>
    <name evidence="9" type="ORF">AYI68_g6186</name>
</gene>
<dbReference type="OrthoDB" id="5592268at2759"/>
<evidence type="ECO:0000256" key="1">
    <source>
        <dbReference type="ARBA" id="ARBA00022679"/>
    </source>
</evidence>
<keyword evidence="5" id="KW-0863">Zinc-finger</keyword>
<dbReference type="InterPro" id="IPR050951">
    <property type="entry name" value="Retrovirus_Pol_polyprotein"/>
</dbReference>
<protein>
    <submittedName>
        <fullName evidence="9">Retrovirus-related Pol polyprotein from transposon 412</fullName>
    </submittedName>
</protein>
<feature type="domain" description="CCHC-type" evidence="7">
    <location>
        <begin position="95"/>
        <end position="111"/>
    </location>
</feature>
<feature type="region of interest" description="Disordered" evidence="6">
    <location>
        <begin position="51"/>
        <end position="81"/>
    </location>
</feature>
<dbReference type="Pfam" id="PF00098">
    <property type="entry name" value="zf-CCHC"/>
    <property type="match status" value="2"/>
</dbReference>
<dbReference type="GO" id="GO:0008270">
    <property type="term" value="F:zinc ion binding"/>
    <property type="evidence" value="ECO:0007669"/>
    <property type="project" value="UniProtKB-KW"/>
</dbReference>
<dbReference type="Gene3D" id="3.30.420.10">
    <property type="entry name" value="Ribonuclease H-like superfamily/Ribonuclease H"/>
    <property type="match status" value="2"/>
</dbReference>
<feature type="region of interest" description="Disordered" evidence="6">
    <location>
        <begin position="122"/>
        <end position="157"/>
    </location>
</feature>
<dbReference type="PROSITE" id="PS50994">
    <property type="entry name" value="INTEGRASE"/>
    <property type="match status" value="2"/>
</dbReference>
<dbReference type="GO" id="GO:0015074">
    <property type="term" value="P:DNA integration"/>
    <property type="evidence" value="ECO:0007669"/>
    <property type="project" value="InterPro"/>
</dbReference>
<keyword evidence="2" id="KW-0548">Nucleotidyltransferase</keyword>
<feature type="compositionally biased region" description="Basic and acidic residues" evidence="6">
    <location>
        <begin position="143"/>
        <end position="152"/>
    </location>
</feature>
<dbReference type="Proteomes" id="UP000187455">
    <property type="component" value="Unassembled WGS sequence"/>
</dbReference>
<evidence type="ECO:0000313" key="9">
    <source>
        <dbReference type="EMBL" id="OLY79736.1"/>
    </source>
</evidence>
<dbReference type="Gene3D" id="4.10.60.10">
    <property type="entry name" value="Zinc finger, CCHC-type"/>
    <property type="match status" value="2"/>
</dbReference>
<evidence type="ECO:0000256" key="4">
    <source>
        <dbReference type="ARBA" id="ARBA00022759"/>
    </source>
</evidence>
<evidence type="ECO:0000259" key="7">
    <source>
        <dbReference type="PROSITE" id="PS50158"/>
    </source>
</evidence>
<feature type="domain" description="Integrase catalytic" evidence="8">
    <location>
        <begin position="1770"/>
        <end position="1930"/>
    </location>
</feature>
<dbReference type="GO" id="GO:0004519">
    <property type="term" value="F:endonuclease activity"/>
    <property type="evidence" value="ECO:0007669"/>
    <property type="project" value="UniProtKB-KW"/>
</dbReference>
<dbReference type="GO" id="GO:0005634">
    <property type="term" value="C:nucleus"/>
    <property type="evidence" value="ECO:0007669"/>
    <property type="project" value="UniProtKB-ARBA"/>
</dbReference>
<evidence type="ECO:0000256" key="3">
    <source>
        <dbReference type="ARBA" id="ARBA00022722"/>
    </source>
</evidence>
<keyword evidence="1" id="KW-0808">Transferase</keyword>
<dbReference type="InterPro" id="IPR001584">
    <property type="entry name" value="Integrase_cat-core"/>
</dbReference>
<feature type="compositionally biased region" description="Basic and acidic residues" evidence="6">
    <location>
        <begin position="57"/>
        <end position="79"/>
    </location>
</feature>
<feature type="compositionally biased region" description="Basic and acidic residues" evidence="6">
    <location>
        <begin position="1368"/>
        <end position="1377"/>
    </location>
</feature>
<evidence type="ECO:0000313" key="10">
    <source>
        <dbReference type="Proteomes" id="UP000187455"/>
    </source>
</evidence>
<dbReference type="PROSITE" id="PS50158">
    <property type="entry name" value="ZF_CCHC"/>
    <property type="match status" value="2"/>
</dbReference>
<dbReference type="STRING" id="133383.A0A1R0GS81"/>
<dbReference type="PANTHER" id="PTHR37984">
    <property type="entry name" value="PROTEIN CBG26694"/>
    <property type="match status" value="1"/>
</dbReference>
<evidence type="ECO:0000256" key="6">
    <source>
        <dbReference type="SAM" id="MobiDB-lite"/>
    </source>
</evidence>
<dbReference type="GO" id="GO:0003676">
    <property type="term" value="F:nucleic acid binding"/>
    <property type="evidence" value="ECO:0007669"/>
    <property type="project" value="InterPro"/>
</dbReference>
<reference evidence="9 10" key="1">
    <citation type="journal article" date="2016" name="Mol. Biol. Evol.">
        <title>Genome-Wide Survey of Gut Fungi (Harpellales) Reveals the First Horizontally Transferred Ubiquitin Gene from a Mosquito Host.</title>
        <authorList>
            <person name="Wang Y."/>
            <person name="White M.M."/>
            <person name="Kvist S."/>
            <person name="Moncalvo J.M."/>
        </authorList>
    </citation>
    <scope>NUCLEOTIDE SEQUENCE [LARGE SCALE GENOMIC DNA]</scope>
    <source>
        <strain evidence="9 10">ALG-7-W6</strain>
    </source>
</reference>
<dbReference type="InterPro" id="IPR021109">
    <property type="entry name" value="Peptidase_aspartic_dom_sf"/>
</dbReference>
<dbReference type="InterPro" id="IPR012337">
    <property type="entry name" value="RNaseH-like_sf"/>
</dbReference>
<keyword evidence="10" id="KW-1185">Reference proteome</keyword>
<comment type="caution">
    <text evidence="9">The sequence shown here is derived from an EMBL/GenBank/DDBJ whole genome shotgun (WGS) entry which is preliminary data.</text>
</comment>
<dbReference type="InterPro" id="IPR036875">
    <property type="entry name" value="Znf_CCHC_sf"/>
</dbReference>
<dbReference type="FunFam" id="3.30.420.10:FF:000032">
    <property type="entry name" value="Retrovirus-related Pol polyprotein from transposon 297-like Protein"/>
    <property type="match status" value="2"/>
</dbReference>
<dbReference type="InterPro" id="IPR041588">
    <property type="entry name" value="Integrase_H2C2"/>
</dbReference>
<dbReference type="Pfam" id="PF13975">
    <property type="entry name" value="gag-asp_proteas"/>
    <property type="match status" value="2"/>
</dbReference>
<dbReference type="GO" id="GO:0016779">
    <property type="term" value="F:nucleotidyltransferase activity"/>
    <property type="evidence" value="ECO:0007669"/>
    <property type="project" value="UniProtKB-KW"/>
</dbReference>
<feature type="domain" description="Integrase catalytic" evidence="8">
    <location>
        <begin position="545"/>
        <end position="705"/>
    </location>
</feature>
<proteinExistence type="predicted"/>
<feature type="region of interest" description="Disordered" evidence="6">
    <location>
        <begin position="1277"/>
        <end position="1307"/>
    </location>
</feature>
<name>A0A1R0GS81_9FUNG</name>
<dbReference type="Gene3D" id="1.10.340.70">
    <property type="match status" value="2"/>
</dbReference>
<dbReference type="SUPFAM" id="SSF57756">
    <property type="entry name" value="Retrovirus zinc finger-like domains"/>
    <property type="match status" value="2"/>
</dbReference>
<dbReference type="PANTHER" id="PTHR37984:SF5">
    <property type="entry name" value="PROTEIN NYNRIN-LIKE"/>
    <property type="match status" value="1"/>
</dbReference>
<keyword evidence="3" id="KW-0540">Nuclease</keyword>